<dbReference type="Proteomes" id="UP000252586">
    <property type="component" value="Unassembled WGS sequence"/>
</dbReference>
<dbReference type="AlphaFoldDB" id="A0A366DV14"/>
<evidence type="ECO:0000256" key="1">
    <source>
        <dbReference type="ARBA" id="ARBA00009437"/>
    </source>
</evidence>
<protein>
    <submittedName>
        <fullName evidence="7">LysR substrate binding domain-containing protein</fullName>
    </submittedName>
</protein>
<keyword evidence="2" id="KW-0805">Transcription regulation</keyword>
<keyword evidence="3" id="KW-0238">DNA-binding</keyword>
<comment type="caution">
    <text evidence="7">The sequence shown here is derived from an EMBL/GenBank/DDBJ whole genome shotgun (WGS) entry which is preliminary data.</text>
</comment>
<dbReference type="EMBL" id="QNRE01000002">
    <property type="protein sequence ID" value="RBO93940.1"/>
    <property type="molecule type" value="Genomic_DNA"/>
</dbReference>
<evidence type="ECO:0000256" key="5">
    <source>
        <dbReference type="ARBA" id="ARBA00023163"/>
    </source>
</evidence>
<evidence type="ECO:0000313" key="8">
    <source>
        <dbReference type="Proteomes" id="UP000252586"/>
    </source>
</evidence>
<dbReference type="SUPFAM" id="SSF53850">
    <property type="entry name" value="Periplasmic binding protein-like II"/>
    <property type="match status" value="1"/>
</dbReference>
<keyword evidence="5" id="KW-0804">Transcription</keyword>
<keyword evidence="8" id="KW-1185">Reference proteome</keyword>
<dbReference type="GO" id="GO:0003677">
    <property type="term" value="F:DNA binding"/>
    <property type="evidence" value="ECO:0007669"/>
    <property type="project" value="UniProtKB-KW"/>
</dbReference>
<dbReference type="Pfam" id="PF03466">
    <property type="entry name" value="LysR_substrate"/>
    <property type="match status" value="1"/>
</dbReference>
<feature type="domain" description="LysR substrate-binding" evidence="6">
    <location>
        <begin position="34"/>
        <end position="93"/>
    </location>
</feature>
<evidence type="ECO:0000313" key="7">
    <source>
        <dbReference type="EMBL" id="RBO93940.1"/>
    </source>
</evidence>
<evidence type="ECO:0000256" key="2">
    <source>
        <dbReference type="ARBA" id="ARBA00023015"/>
    </source>
</evidence>
<organism evidence="7 8">
    <name type="scientific">Nocardia puris</name>
    <dbReference type="NCBI Taxonomy" id="208602"/>
    <lineage>
        <taxon>Bacteria</taxon>
        <taxon>Bacillati</taxon>
        <taxon>Actinomycetota</taxon>
        <taxon>Actinomycetes</taxon>
        <taxon>Mycobacteriales</taxon>
        <taxon>Nocardiaceae</taxon>
        <taxon>Nocardia</taxon>
    </lineage>
</organism>
<evidence type="ECO:0000256" key="4">
    <source>
        <dbReference type="ARBA" id="ARBA00023159"/>
    </source>
</evidence>
<comment type="similarity">
    <text evidence="1">Belongs to the LysR transcriptional regulatory family.</text>
</comment>
<dbReference type="GO" id="GO:0032993">
    <property type="term" value="C:protein-DNA complex"/>
    <property type="evidence" value="ECO:0007669"/>
    <property type="project" value="TreeGrafter"/>
</dbReference>
<evidence type="ECO:0000256" key="3">
    <source>
        <dbReference type="ARBA" id="ARBA00023125"/>
    </source>
</evidence>
<accession>A0A366DV14</accession>
<dbReference type="Gene3D" id="3.40.190.290">
    <property type="match status" value="1"/>
</dbReference>
<sequence>MAEHRAGVVGGQEHRDGGHLLGAHDASDGVVLGDLVVQGLVDVAFLWLPADTSGLHTAVVATEERMVARSASPPLAARPALTLADLRDEPILWNLGPASMAAYTHPELIWRPVTDLDPLRIAVAWPRTSVNPLVPACVRAVRALATEG</sequence>
<keyword evidence="4" id="KW-0010">Activator</keyword>
<gene>
    <name evidence="7" type="ORF">DFR74_102360</name>
</gene>
<dbReference type="GO" id="GO:0003700">
    <property type="term" value="F:DNA-binding transcription factor activity"/>
    <property type="evidence" value="ECO:0007669"/>
    <property type="project" value="TreeGrafter"/>
</dbReference>
<dbReference type="PANTHER" id="PTHR30346:SF0">
    <property type="entry name" value="HCA OPERON TRANSCRIPTIONAL ACTIVATOR HCAR"/>
    <property type="match status" value="1"/>
</dbReference>
<evidence type="ECO:0000259" key="6">
    <source>
        <dbReference type="Pfam" id="PF03466"/>
    </source>
</evidence>
<dbReference type="InterPro" id="IPR005119">
    <property type="entry name" value="LysR_subst-bd"/>
</dbReference>
<name>A0A366DV14_9NOCA</name>
<proteinExistence type="inferred from homology"/>
<dbReference type="PANTHER" id="PTHR30346">
    <property type="entry name" value="TRANSCRIPTIONAL DUAL REGULATOR HCAR-RELATED"/>
    <property type="match status" value="1"/>
</dbReference>
<reference evidence="7 8" key="1">
    <citation type="submission" date="2018-06" db="EMBL/GenBank/DDBJ databases">
        <title>Genomic Encyclopedia of Type Strains, Phase IV (KMG-IV): sequencing the most valuable type-strain genomes for metagenomic binning, comparative biology and taxonomic classification.</title>
        <authorList>
            <person name="Goeker M."/>
        </authorList>
    </citation>
    <scope>NUCLEOTIDE SEQUENCE [LARGE SCALE GENOMIC DNA]</scope>
    <source>
        <strain evidence="7 8">DSM 44599</strain>
    </source>
</reference>